<feature type="compositionally biased region" description="Polar residues" evidence="1">
    <location>
        <begin position="130"/>
        <end position="141"/>
    </location>
</feature>
<dbReference type="AlphaFoldDB" id="A0AAX6EP81"/>
<gene>
    <name evidence="2" type="ORF">M6B38_177110</name>
</gene>
<comment type="caution">
    <text evidence="2">The sequence shown here is derived from an EMBL/GenBank/DDBJ whole genome shotgun (WGS) entry which is preliminary data.</text>
</comment>
<reference evidence="2" key="1">
    <citation type="journal article" date="2023" name="GigaByte">
        <title>Genome assembly of the bearded iris, Iris pallida Lam.</title>
        <authorList>
            <person name="Bruccoleri R.E."/>
            <person name="Oakeley E.J."/>
            <person name="Faust A.M.E."/>
            <person name="Altorfer M."/>
            <person name="Dessus-Babus S."/>
            <person name="Burckhardt D."/>
            <person name="Oertli M."/>
            <person name="Naumann U."/>
            <person name="Petersen F."/>
            <person name="Wong J."/>
        </authorList>
    </citation>
    <scope>NUCLEOTIDE SEQUENCE</scope>
    <source>
        <strain evidence="2">GSM-AAB239-AS_SAM_17_03QT</strain>
    </source>
</reference>
<sequence>MRRARRRGTGDLSPPLSTEEHARTCRPSSSAKKSKKTLEKKSGGEKGKAVDPSKDGQLSYKVGHTKVPKHTKNLNKLTNSALSSRKRSRKEKGKRVNSGDDDQLPKTEEHKVDVNDGDVLEDDHAKDSIYAQTSRQIGSSTEPKKTKSETKAKPKKIKKDRSRKKKDIQMLFVKLMKVSVKLRKRLMRYLQLMRLFQRNEKMAYQIQGEQTRLEDTTTKS</sequence>
<dbReference type="Proteomes" id="UP001140949">
    <property type="component" value="Unassembled WGS sequence"/>
</dbReference>
<feature type="compositionally biased region" description="Basic and acidic residues" evidence="1">
    <location>
        <begin position="36"/>
        <end position="54"/>
    </location>
</feature>
<keyword evidence="3" id="KW-1185">Reference proteome</keyword>
<evidence type="ECO:0000313" key="3">
    <source>
        <dbReference type="Proteomes" id="UP001140949"/>
    </source>
</evidence>
<feature type="compositionally biased region" description="Basic and acidic residues" evidence="1">
    <location>
        <begin position="142"/>
        <end position="152"/>
    </location>
</feature>
<evidence type="ECO:0000313" key="2">
    <source>
        <dbReference type="EMBL" id="KAJ6806017.1"/>
    </source>
</evidence>
<protein>
    <submittedName>
        <fullName evidence="2">G patch domain-containing protein 4 isoform X2</fullName>
    </submittedName>
</protein>
<accession>A0AAX6EP81</accession>
<evidence type="ECO:0000256" key="1">
    <source>
        <dbReference type="SAM" id="MobiDB-lite"/>
    </source>
</evidence>
<feature type="compositionally biased region" description="Basic and acidic residues" evidence="1">
    <location>
        <begin position="103"/>
        <end position="114"/>
    </location>
</feature>
<reference evidence="2" key="2">
    <citation type="submission" date="2023-04" db="EMBL/GenBank/DDBJ databases">
        <authorList>
            <person name="Bruccoleri R.E."/>
            <person name="Oakeley E.J."/>
            <person name="Faust A.-M."/>
            <person name="Dessus-Babus S."/>
            <person name="Altorfer M."/>
            <person name="Burckhardt D."/>
            <person name="Oertli M."/>
            <person name="Naumann U."/>
            <person name="Petersen F."/>
            <person name="Wong J."/>
        </authorList>
    </citation>
    <scope>NUCLEOTIDE SEQUENCE</scope>
    <source>
        <strain evidence="2">GSM-AAB239-AS_SAM_17_03QT</strain>
        <tissue evidence="2">Leaf</tissue>
    </source>
</reference>
<feature type="compositionally biased region" description="Basic residues" evidence="1">
    <location>
        <begin position="63"/>
        <end position="73"/>
    </location>
</feature>
<dbReference type="EMBL" id="JANAVB010035018">
    <property type="protein sequence ID" value="KAJ6806017.1"/>
    <property type="molecule type" value="Genomic_DNA"/>
</dbReference>
<feature type="region of interest" description="Disordered" evidence="1">
    <location>
        <begin position="1"/>
        <end position="164"/>
    </location>
</feature>
<organism evidence="2 3">
    <name type="scientific">Iris pallida</name>
    <name type="common">Sweet iris</name>
    <dbReference type="NCBI Taxonomy" id="29817"/>
    <lineage>
        <taxon>Eukaryota</taxon>
        <taxon>Viridiplantae</taxon>
        <taxon>Streptophyta</taxon>
        <taxon>Embryophyta</taxon>
        <taxon>Tracheophyta</taxon>
        <taxon>Spermatophyta</taxon>
        <taxon>Magnoliopsida</taxon>
        <taxon>Liliopsida</taxon>
        <taxon>Asparagales</taxon>
        <taxon>Iridaceae</taxon>
        <taxon>Iridoideae</taxon>
        <taxon>Irideae</taxon>
        <taxon>Iris</taxon>
    </lineage>
</organism>
<name>A0AAX6EP81_IRIPA</name>
<feature type="compositionally biased region" description="Basic residues" evidence="1">
    <location>
        <begin position="84"/>
        <end position="95"/>
    </location>
</feature>
<feature type="compositionally biased region" description="Basic residues" evidence="1">
    <location>
        <begin position="153"/>
        <end position="164"/>
    </location>
</feature>
<proteinExistence type="predicted"/>